<keyword evidence="9" id="KW-0418">Kinase</keyword>
<keyword evidence="11 14" id="KW-1133">Transmembrane helix</keyword>
<keyword evidence="12" id="KW-0902">Two-component regulatory system</keyword>
<dbReference type="Gene3D" id="3.30.450.20">
    <property type="entry name" value="PAS domain"/>
    <property type="match status" value="2"/>
</dbReference>
<proteinExistence type="predicted"/>
<dbReference type="EC" id="2.7.13.3" evidence="3"/>
<keyword evidence="4" id="KW-1003">Cell membrane</keyword>
<evidence type="ECO:0000256" key="8">
    <source>
        <dbReference type="ARBA" id="ARBA00022741"/>
    </source>
</evidence>
<dbReference type="Gene3D" id="3.30.565.10">
    <property type="entry name" value="Histidine kinase-like ATPase, C-terminal domain"/>
    <property type="match status" value="1"/>
</dbReference>
<dbReference type="Pfam" id="PF14689">
    <property type="entry name" value="SPOB_a"/>
    <property type="match status" value="1"/>
</dbReference>
<dbReference type="SUPFAM" id="SSF103190">
    <property type="entry name" value="Sensory domain-like"/>
    <property type="match status" value="1"/>
</dbReference>
<evidence type="ECO:0000313" key="17">
    <source>
        <dbReference type="Proteomes" id="UP001589609"/>
    </source>
</evidence>
<dbReference type="NCBIfam" id="TIGR00229">
    <property type="entry name" value="sensory_box"/>
    <property type="match status" value="1"/>
</dbReference>
<dbReference type="PANTHER" id="PTHR43547:SF10">
    <property type="entry name" value="SENSOR HISTIDINE KINASE DCUS"/>
    <property type="match status" value="1"/>
</dbReference>
<comment type="caution">
    <text evidence="16">The sequence shown here is derived from an EMBL/GenBank/DDBJ whole genome shotgun (WGS) entry which is preliminary data.</text>
</comment>
<dbReference type="PRINTS" id="PR00344">
    <property type="entry name" value="BCTRLSENSOR"/>
</dbReference>
<dbReference type="InterPro" id="IPR004358">
    <property type="entry name" value="Sig_transdc_His_kin-like_C"/>
</dbReference>
<evidence type="ECO:0000256" key="6">
    <source>
        <dbReference type="ARBA" id="ARBA00022679"/>
    </source>
</evidence>
<dbReference type="Pfam" id="PF00989">
    <property type="entry name" value="PAS"/>
    <property type="match status" value="1"/>
</dbReference>
<dbReference type="InterPro" id="IPR000014">
    <property type="entry name" value="PAS"/>
</dbReference>
<feature type="transmembrane region" description="Helical" evidence="14">
    <location>
        <begin position="164"/>
        <end position="184"/>
    </location>
</feature>
<evidence type="ECO:0000256" key="7">
    <source>
        <dbReference type="ARBA" id="ARBA00022692"/>
    </source>
</evidence>
<keyword evidence="17" id="KW-1185">Reference proteome</keyword>
<dbReference type="InterPro" id="IPR016120">
    <property type="entry name" value="Sig_transdc_His_kin_SpoOB"/>
</dbReference>
<evidence type="ECO:0000256" key="1">
    <source>
        <dbReference type="ARBA" id="ARBA00000085"/>
    </source>
</evidence>
<evidence type="ECO:0000256" key="3">
    <source>
        <dbReference type="ARBA" id="ARBA00012438"/>
    </source>
</evidence>
<gene>
    <name evidence="16" type="ORF">ACFFMS_25325</name>
</gene>
<evidence type="ECO:0000259" key="15">
    <source>
        <dbReference type="PROSITE" id="PS50109"/>
    </source>
</evidence>
<dbReference type="InterPro" id="IPR033463">
    <property type="entry name" value="sCache_3"/>
</dbReference>
<evidence type="ECO:0000256" key="10">
    <source>
        <dbReference type="ARBA" id="ARBA00022840"/>
    </source>
</evidence>
<comment type="catalytic activity">
    <reaction evidence="1">
        <text>ATP + protein L-histidine = ADP + protein N-phospho-L-histidine.</text>
        <dbReference type="EC" id="2.7.13.3"/>
    </reaction>
</comment>
<name>A0ABV5WLR0_9BACI</name>
<keyword evidence="10 16" id="KW-0067">ATP-binding</keyword>
<dbReference type="Pfam" id="PF02518">
    <property type="entry name" value="HATPase_c"/>
    <property type="match status" value="1"/>
</dbReference>
<dbReference type="Gene3D" id="1.10.287.130">
    <property type="match status" value="1"/>
</dbReference>
<feature type="domain" description="Histidine kinase" evidence="15">
    <location>
        <begin position="323"/>
        <end position="516"/>
    </location>
</feature>
<dbReference type="CDD" id="cd16915">
    <property type="entry name" value="HATPase_DpiB-CitA-like"/>
    <property type="match status" value="1"/>
</dbReference>
<dbReference type="PROSITE" id="PS50109">
    <property type="entry name" value="HIS_KIN"/>
    <property type="match status" value="1"/>
</dbReference>
<keyword evidence="13 14" id="KW-0472">Membrane</keyword>
<dbReference type="GO" id="GO:0005524">
    <property type="term" value="F:ATP binding"/>
    <property type="evidence" value="ECO:0007669"/>
    <property type="project" value="UniProtKB-KW"/>
</dbReference>
<dbReference type="SMART" id="SM00387">
    <property type="entry name" value="HATPase_c"/>
    <property type="match status" value="1"/>
</dbReference>
<dbReference type="InterPro" id="IPR005467">
    <property type="entry name" value="His_kinase_dom"/>
</dbReference>
<evidence type="ECO:0000256" key="11">
    <source>
        <dbReference type="ARBA" id="ARBA00022989"/>
    </source>
</evidence>
<evidence type="ECO:0000256" key="9">
    <source>
        <dbReference type="ARBA" id="ARBA00022777"/>
    </source>
</evidence>
<dbReference type="SUPFAM" id="SSF55785">
    <property type="entry name" value="PYP-like sensor domain (PAS domain)"/>
    <property type="match status" value="1"/>
</dbReference>
<evidence type="ECO:0000313" key="16">
    <source>
        <dbReference type="EMBL" id="MFB9761566.1"/>
    </source>
</evidence>
<sequence length="516" mass="56685">MKIGILVFCLVFLSSAISGGMLVEKVLSATENEQGQRALSIARSVAELEPIINNVGQPDGAKSIQPVVEKIRLATDVEYIVVYDMNRIRYSHPISSKIGTVFMGGDEGPSLAEQVYISRAYGSKGPSIRAFVPVMKESKQVGVVVVGIVTPTYKQLLLEYRSDLQIPFFIALIVGLIGAVLLAYNIKKQMFNMEPAEIARLLEERVAVFQSIGDGVIAIDSQYRITIANPEACRILGLAEPVVGKGVLDVIPDSGLTTVMQTGIPQYNEDRIVGNARILVSILPIRVKGKIVGAAATFRDKTEMFNLAEELTGVKQFVEALRVQNHEHRNKLHAIAGLIQLGKSEQALSYVFDSVYEQEELASFLTNNICDYSISGLLLAKVSRAKELGIQLYIDRGSCLKDIPQKWDVGILVTVIGNLLENAMEALQGQVLERRKIECAIRDLADELRIEIKDNGSGIPKQIRDQIYKQGFTTKGSENRGIGLALIQRYVENVGGRIDLETEVNLGTIFTVIIPK</sequence>
<keyword evidence="6" id="KW-0808">Transferase</keyword>
<dbReference type="Proteomes" id="UP001589609">
    <property type="component" value="Unassembled WGS sequence"/>
</dbReference>
<dbReference type="InterPro" id="IPR003594">
    <property type="entry name" value="HATPase_dom"/>
</dbReference>
<evidence type="ECO:0000256" key="14">
    <source>
        <dbReference type="SAM" id="Phobius"/>
    </source>
</evidence>
<dbReference type="Pfam" id="PF17203">
    <property type="entry name" value="sCache_3_2"/>
    <property type="match status" value="1"/>
</dbReference>
<keyword evidence="7 14" id="KW-0812">Transmembrane</keyword>
<dbReference type="CDD" id="cd00130">
    <property type="entry name" value="PAS"/>
    <property type="match status" value="1"/>
</dbReference>
<dbReference type="EMBL" id="JBHMAF010000194">
    <property type="protein sequence ID" value="MFB9761566.1"/>
    <property type="molecule type" value="Genomic_DNA"/>
</dbReference>
<organism evidence="16 17">
    <name type="scientific">Ectobacillus funiculus</name>
    <dbReference type="NCBI Taxonomy" id="137993"/>
    <lineage>
        <taxon>Bacteria</taxon>
        <taxon>Bacillati</taxon>
        <taxon>Bacillota</taxon>
        <taxon>Bacilli</taxon>
        <taxon>Bacillales</taxon>
        <taxon>Bacillaceae</taxon>
        <taxon>Ectobacillus</taxon>
    </lineage>
</organism>
<accession>A0ABV5WLR0</accession>
<dbReference type="PANTHER" id="PTHR43547">
    <property type="entry name" value="TWO-COMPONENT HISTIDINE KINASE"/>
    <property type="match status" value="1"/>
</dbReference>
<evidence type="ECO:0000256" key="13">
    <source>
        <dbReference type="ARBA" id="ARBA00023136"/>
    </source>
</evidence>
<dbReference type="InterPro" id="IPR035965">
    <property type="entry name" value="PAS-like_dom_sf"/>
</dbReference>
<dbReference type="InterPro" id="IPR036890">
    <property type="entry name" value="HATPase_C_sf"/>
</dbReference>
<dbReference type="SUPFAM" id="SSF55890">
    <property type="entry name" value="Sporulation response regulatory protein Spo0B"/>
    <property type="match status" value="1"/>
</dbReference>
<dbReference type="InterPro" id="IPR039506">
    <property type="entry name" value="SPOB_a"/>
</dbReference>
<dbReference type="InterPro" id="IPR013767">
    <property type="entry name" value="PAS_fold"/>
</dbReference>
<keyword evidence="5" id="KW-0597">Phosphoprotein</keyword>
<evidence type="ECO:0000256" key="5">
    <source>
        <dbReference type="ARBA" id="ARBA00022553"/>
    </source>
</evidence>
<reference evidence="16 17" key="1">
    <citation type="submission" date="2024-09" db="EMBL/GenBank/DDBJ databases">
        <authorList>
            <person name="Sun Q."/>
            <person name="Mori K."/>
        </authorList>
    </citation>
    <scope>NUCLEOTIDE SEQUENCE [LARGE SCALE GENOMIC DNA]</scope>
    <source>
        <strain evidence="16 17">JCM 11201</strain>
    </source>
</reference>
<dbReference type="InterPro" id="IPR029151">
    <property type="entry name" value="Sensor-like_sf"/>
</dbReference>
<evidence type="ECO:0000256" key="4">
    <source>
        <dbReference type="ARBA" id="ARBA00022475"/>
    </source>
</evidence>
<protein>
    <recommendedName>
        <fullName evidence="3">histidine kinase</fullName>
        <ecNumber evidence="3">2.7.13.3</ecNumber>
    </recommendedName>
</protein>
<evidence type="ECO:0000256" key="2">
    <source>
        <dbReference type="ARBA" id="ARBA00004651"/>
    </source>
</evidence>
<dbReference type="SUPFAM" id="SSF55874">
    <property type="entry name" value="ATPase domain of HSP90 chaperone/DNA topoisomerase II/histidine kinase"/>
    <property type="match status" value="1"/>
</dbReference>
<dbReference type="SMART" id="SM00091">
    <property type="entry name" value="PAS"/>
    <property type="match status" value="1"/>
</dbReference>
<evidence type="ECO:0000256" key="12">
    <source>
        <dbReference type="ARBA" id="ARBA00023012"/>
    </source>
</evidence>
<comment type="subcellular location">
    <subcellularLocation>
        <location evidence="2">Cell membrane</location>
        <topology evidence="2">Multi-pass membrane protein</topology>
    </subcellularLocation>
</comment>
<keyword evidence="8" id="KW-0547">Nucleotide-binding</keyword>